<dbReference type="AlphaFoldDB" id="A0A511MCD4"/>
<sequence>MANNLYIVQEYDDNGMAFDESLADTEYFDDADFGGDAEPAALAAWEAATARGGAWKLLKVG</sequence>
<evidence type="ECO:0000313" key="2">
    <source>
        <dbReference type="Proteomes" id="UP000321424"/>
    </source>
</evidence>
<proteinExistence type="predicted"/>
<organism evidence="1 2">
    <name type="scientific">Nocardia ninae NBRC 108245</name>
    <dbReference type="NCBI Taxonomy" id="1210091"/>
    <lineage>
        <taxon>Bacteria</taxon>
        <taxon>Bacillati</taxon>
        <taxon>Actinomycetota</taxon>
        <taxon>Actinomycetes</taxon>
        <taxon>Mycobacteriales</taxon>
        <taxon>Nocardiaceae</taxon>
        <taxon>Nocardia</taxon>
    </lineage>
</organism>
<protein>
    <submittedName>
        <fullName evidence="1">Uncharacterized protein</fullName>
    </submittedName>
</protein>
<evidence type="ECO:0000313" key="1">
    <source>
        <dbReference type="EMBL" id="GEM38249.1"/>
    </source>
</evidence>
<accession>A0A511MCD4</accession>
<comment type="caution">
    <text evidence="1">The sequence shown here is derived from an EMBL/GenBank/DDBJ whole genome shotgun (WGS) entry which is preliminary data.</text>
</comment>
<gene>
    <name evidence="1" type="ORF">NN4_27680</name>
</gene>
<keyword evidence="2" id="KW-1185">Reference proteome</keyword>
<dbReference type="Proteomes" id="UP000321424">
    <property type="component" value="Unassembled WGS sequence"/>
</dbReference>
<name>A0A511MCD4_9NOCA</name>
<dbReference type="RefSeq" id="WP_147130339.1">
    <property type="nucleotide sequence ID" value="NZ_BJXA01000014.1"/>
</dbReference>
<reference evidence="1 2" key="1">
    <citation type="submission" date="2019-07" db="EMBL/GenBank/DDBJ databases">
        <title>Whole genome shotgun sequence of Nocardia ninae NBRC 108245.</title>
        <authorList>
            <person name="Hosoyama A."/>
            <person name="Uohara A."/>
            <person name="Ohji S."/>
            <person name="Ichikawa N."/>
        </authorList>
    </citation>
    <scope>NUCLEOTIDE SEQUENCE [LARGE SCALE GENOMIC DNA]</scope>
    <source>
        <strain evidence="1 2">NBRC 108245</strain>
    </source>
</reference>
<dbReference type="EMBL" id="BJXA01000014">
    <property type="protein sequence ID" value="GEM38249.1"/>
    <property type="molecule type" value="Genomic_DNA"/>
</dbReference>